<dbReference type="InterPro" id="IPR038236">
    <property type="entry name" value="GlpG_N_sf"/>
</dbReference>
<feature type="transmembrane region" description="Helical" evidence="7">
    <location>
        <begin position="105"/>
        <end position="127"/>
    </location>
</feature>
<dbReference type="PANTHER" id="PTHR43731:SF26">
    <property type="entry name" value="RHOMBOID-LIKE PROTEIN 10, CHLOROPLASTIC"/>
    <property type="match status" value="1"/>
</dbReference>
<evidence type="ECO:0000256" key="2">
    <source>
        <dbReference type="ARBA" id="ARBA00022475"/>
    </source>
</evidence>
<dbReference type="GO" id="GO:0004252">
    <property type="term" value="F:serine-type endopeptidase activity"/>
    <property type="evidence" value="ECO:0007669"/>
    <property type="project" value="InterPro"/>
</dbReference>
<proteinExistence type="predicted"/>
<dbReference type="EMBL" id="QGGU01000009">
    <property type="protein sequence ID" value="PWK48618.1"/>
    <property type="molecule type" value="Genomic_DNA"/>
</dbReference>
<keyword evidence="6 7" id="KW-0472">Membrane</keyword>
<dbReference type="RefSeq" id="WP_109764285.1">
    <property type="nucleotide sequence ID" value="NZ_QGGU01000009.1"/>
</dbReference>
<dbReference type="OrthoDB" id="9778341at2"/>
<sequence>MFPVGRINSYRAAQAFCDYLNSRGITAQLEQQDEFVIIYVRSESHQTVAQQELNEFLRNPNHPKYQAASWNAGSTSTNHQTAQSWSGGGTAIKSFLARTGIATKVIALLAITVTLVTGFGTNSLVFWFTFHSEAILNGQLHRLISPIFLHFPVLGIPFLHLLFNLMWFWDLGGRLEKRFNASLLIYHTVVIGLISNISQYLVSSSNSIFGGLSGVVFGLLGYCWLRGEIDPRLGFKLNKNIVIFMMIWMALGFVGALGSIANAAHLVGFLTGLALAWLDVKVFKFR</sequence>
<accession>A0A316FI71</accession>
<keyword evidence="4 7" id="KW-0812">Transmembrane</keyword>
<evidence type="ECO:0000256" key="7">
    <source>
        <dbReference type="SAM" id="Phobius"/>
    </source>
</evidence>
<dbReference type="Pfam" id="PF12122">
    <property type="entry name" value="Rhomboid_N"/>
    <property type="match status" value="1"/>
</dbReference>
<dbReference type="Gene3D" id="1.20.1540.10">
    <property type="entry name" value="Rhomboid-like"/>
    <property type="match status" value="1"/>
</dbReference>
<evidence type="ECO:0000256" key="5">
    <source>
        <dbReference type="ARBA" id="ARBA00022989"/>
    </source>
</evidence>
<keyword evidence="11" id="KW-1185">Reference proteome</keyword>
<dbReference type="GO" id="GO:0016020">
    <property type="term" value="C:membrane"/>
    <property type="evidence" value="ECO:0007669"/>
    <property type="project" value="UniProtKB-SubCell"/>
</dbReference>
<dbReference type="PANTHER" id="PTHR43731">
    <property type="entry name" value="RHOMBOID PROTEASE"/>
    <property type="match status" value="1"/>
</dbReference>
<comment type="subcellular location">
    <subcellularLocation>
        <location evidence="1">Membrane</location>
        <topology evidence="1">Multi-pass membrane protein</topology>
    </subcellularLocation>
</comment>
<evidence type="ECO:0000313" key="10">
    <source>
        <dbReference type="EMBL" id="PWK48618.1"/>
    </source>
</evidence>
<dbReference type="InterPro" id="IPR022732">
    <property type="entry name" value="Peptidase_S54_GlpG_N"/>
</dbReference>
<dbReference type="InterPro" id="IPR035952">
    <property type="entry name" value="Rhomboid-like_sf"/>
</dbReference>
<organism evidence="10 11">
    <name type="scientific">Pleionea mediterranea</name>
    <dbReference type="NCBI Taxonomy" id="523701"/>
    <lineage>
        <taxon>Bacteria</taxon>
        <taxon>Pseudomonadati</taxon>
        <taxon>Pseudomonadota</taxon>
        <taxon>Gammaproteobacteria</taxon>
        <taxon>Oceanospirillales</taxon>
        <taxon>Pleioneaceae</taxon>
        <taxon>Pleionea</taxon>
    </lineage>
</organism>
<dbReference type="AlphaFoldDB" id="A0A316FI71"/>
<evidence type="ECO:0000256" key="3">
    <source>
        <dbReference type="ARBA" id="ARBA00022519"/>
    </source>
</evidence>
<evidence type="ECO:0000259" key="8">
    <source>
        <dbReference type="Pfam" id="PF01694"/>
    </source>
</evidence>
<gene>
    <name evidence="10" type="ORF">C8D97_109169</name>
</gene>
<feature type="transmembrane region" description="Helical" evidence="7">
    <location>
        <begin position="147"/>
        <end position="169"/>
    </location>
</feature>
<evidence type="ECO:0000256" key="1">
    <source>
        <dbReference type="ARBA" id="ARBA00004141"/>
    </source>
</evidence>
<evidence type="ECO:0000256" key="6">
    <source>
        <dbReference type="ARBA" id="ARBA00023136"/>
    </source>
</evidence>
<dbReference type="NCBIfam" id="TIGR04239">
    <property type="entry name" value="rhombo_GlpG"/>
    <property type="match status" value="1"/>
</dbReference>
<feature type="transmembrane region" description="Helical" evidence="7">
    <location>
        <begin position="208"/>
        <end position="225"/>
    </location>
</feature>
<feature type="domain" description="Peptidase S54 GlpG peptidase N-terminal" evidence="9">
    <location>
        <begin position="1"/>
        <end position="78"/>
    </location>
</feature>
<feature type="domain" description="Peptidase S54 rhomboid" evidence="8">
    <location>
        <begin position="138"/>
        <end position="280"/>
    </location>
</feature>
<protein>
    <submittedName>
        <fullName evidence="10">GlpG protein</fullName>
    </submittedName>
</protein>
<dbReference type="Gene3D" id="3.30.70.2350">
    <property type="match status" value="1"/>
</dbReference>
<dbReference type="InterPro" id="IPR023662">
    <property type="entry name" value="Rhomboid_protease_GlpG"/>
</dbReference>
<feature type="transmembrane region" description="Helical" evidence="7">
    <location>
        <begin position="181"/>
        <end position="202"/>
    </location>
</feature>
<dbReference type="Pfam" id="PF01694">
    <property type="entry name" value="Rhomboid"/>
    <property type="match status" value="1"/>
</dbReference>
<evidence type="ECO:0000259" key="9">
    <source>
        <dbReference type="Pfam" id="PF12122"/>
    </source>
</evidence>
<evidence type="ECO:0000256" key="4">
    <source>
        <dbReference type="ARBA" id="ARBA00022692"/>
    </source>
</evidence>
<comment type="caution">
    <text evidence="10">The sequence shown here is derived from an EMBL/GenBank/DDBJ whole genome shotgun (WGS) entry which is preliminary data.</text>
</comment>
<dbReference type="InterPro" id="IPR022764">
    <property type="entry name" value="Peptidase_S54_rhomboid_dom"/>
</dbReference>
<reference evidence="10 11" key="1">
    <citation type="submission" date="2018-05" db="EMBL/GenBank/DDBJ databases">
        <title>Genomic Encyclopedia of Type Strains, Phase IV (KMG-IV): sequencing the most valuable type-strain genomes for metagenomic binning, comparative biology and taxonomic classification.</title>
        <authorList>
            <person name="Goeker M."/>
        </authorList>
    </citation>
    <scope>NUCLEOTIDE SEQUENCE [LARGE SCALE GENOMIC DNA]</scope>
    <source>
        <strain evidence="10 11">DSM 25350</strain>
    </source>
</reference>
<dbReference type="SUPFAM" id="SSF144091">
    <property type="entry name" value="Rhomboid-like"/>
    <property type="match status" value="1"/>
</dbReference>
<evidence type="ECO:0000313" key="11">
    <source>
        <dbReference type="Proteomes" id="UP000245790"/>
    </source>
</evidence>
<keyword evidence="2" id="KW-1003">Cell membrane</keyword>
<name>A0A316FI71_9GAMM</name>
<keyword evidence="5 7" id="KW-1133">Transmembrane helix</keyword>
<dbReference type="GO" id="GO:0006508">
    <property type="term" value="P:proteolysis"/>
    <property type="evidence" value="ECO:0007669"/>
    <property type="project" value="InterPro"/>
</dbReference>
<feature type="transmembrane region" description="Helical" evidence="7">
    <location>
        <begin position="237"/>
        <end position="257"/>
    </location>
</feature>
<dbReference type="InterPro" id="IPR050925">
    <property type="entry name" value="Rhomboid_protease_S54"/>
</dbReference>
<dbReference type="Proteomes" id="UP000245790">
    <property type="component" value="Unassembled WGS sequence"/>
</dbReference>
<keyword evidence="3" id="KW-0997">Cell inner membrane</keyword>